<dbReference type="AlphaFoldDB" id="A0AAV9GYI9"/>
<protein>
    <submittedName>
        <fullName evidence="5">Pinoresinol reductase 2</fullName>
    </submittedName>
</protein>
<evidence type="ECO:0000256" key="1">
    <source>
        <dbReference type="ARBA" id="ARBA00005725"/>
    </source>
</evidence>
<evidence type="ECO:0000313" key="5">
    <source>
        <dbReference type="EMBL" id="KAK4452248.1"/>
    </source>
</evidence>
<gene>
    <name evidence="5" type="ORF">QBC34DRAFT_346767</name>
</gene>
<dbReference type="SUPFAM" id="SSF51735">
    <property type="entry name" value="NAD(P)-binding Rossmann-fold domains"/>
    <property type="match status" value="1"/>
</dbReference>
<keyword evidence="6" id="KW-1185">Reference proteome</keyword>
<reference evidence="5" key="1">
    <citation type="journal article" date="2023" name="Mol. Phylogenet. Evol.">
        <title>Genome-scale phylogeny and comparative genomics of the fungal order Sordariales.</title>
        <authorList>
            <person name="Hensen N."/>
            <person name="Bonometti L."/>
            <person name="Westerberg I."/>
            <person name="Brannstrom I.O."/>
            <person name="Guillou S."/>
            <person name="Cros-Aarteil S."/>
            <person name="Calhoun S."/>
            <person name="Haridas S."/>
            <person name="Kuo A."/>
            <person name="Mondo S."/>
            <person name="Pangilinan J."/>
            <person name="Riley R."/>
            <person name="LaButti K."/>
            <person name="Andreopoulos B."/>
            <person name="Lipzen A."/>
            <person name="Chen C."/>
            <person name="Yan M."/>
            <person name="Daum C."/>
            <person name="Ng V."/>
            <person name="Clum A."/>
            <person name="Steindorff A."/>
            <person name="Ohm R.A."/>
            <person name="Martin F."/>
            <person name="Silar P."/>
            <person name="Natvig D.O."/>
            <person name="Lalanne C."/>
            <person name="Gautier V."/>
            <person name="Ament-Velasquez S.L."/>
            <person name="Kruys A."/>
            <person name="Hutchinson M.I."/>
            <person name="Powell A.J."/>
            <person name="Barry K."/>
            <person name="Miller A.N."/>
            <person name="Grigoriev I.V."/>
            <person name="Debuchy R."/>
            <person name="Gladieux P."/>
            <person name="Hiltunen Thoren M."/>
            <person name="Johannesson H."/>
        </authorList>
    </citation>
    <scope>NUCLEOTIDE SEQUENCE</scope>
    <source>
        <strain evidence="5">PSN243</strain>
    </source>
</reference>
<evidence type="ECO:0000259" key="4">
    <source>
        <dbReference type="Pfam" id="PF13460"/>
    </source>
</evidence>
<dbReference type="InterPro" id="IPR016040">
    <property type="entry name" value="NAD(P)-bd_dom"/>
</dbReference>
<dbReference type="InterPro" id="IPR051609">
    <property type="entry name" value="NmrA/Isoflavone_reductase-like"/>
</dbReference>
<proteinExistence type="inferred from homology"/>
<sequence>MSSPLQRIAITGAGGHIGRAITTALITSGKHTLVALTRPESTTPLPPGIHHVVPVSYTDIPALTSVLRTHRIQFLIITLSVAAPEETHSALVTAAAAAGVQYIMPNVYGGDIFNTSLRGEDLFSAEAYKRCLEIQNTGTSAYVALCCGFWFEWSLSLGEPFFGIDIRSKKATLFDDGEEKITTSTWAQCGRAVAGLLALPEEVIEKKFRNGAVYVGSFTVSQRDMLDAVLRVTGTEEREWEVVREESEGRYKRGLEEMKAGDRLGFARALYTRAFFKDGGGGFEVTRGLDNGVLGIEKEDLDGAVKSAVEMAEKGWRPGGGYDW</sequence>
<evidence type="ECO:0000313" key="6">
    <source>
        <dbReference type="Proteomes" id="UP001321760"/>
    </source>
</evidence>
<evidence type="ECO:0000256" key="2">
    <source>
        <dbReference type="ARBA" id="ARBA00022857"/>
    </source>
</evidence>
<dbReference type="EMBL" id="MU865925">
    <property type="protein sequence ID" value="KAK4452248.1"/>
    <property type="molecule type" value="Genomic_DNA"/>
</dbReference>
<comment type="similarity">
    <text evidence="1">Belongs to the NmrA-type oxidoreductase family. Isoflavone reductase subfamily.</text>
</comment>
<dbReference type="PANTHER" id="PTHR47706:SF7">
    <property type="entry name" value="CIPA-LIKE, PUTATIVE (AFU_ORTHOLOGUE AFUA_1G01630)-RELATED"/>
    <property type="match status" value="1"/>
</dbReference>
<reference evidence="5" key="2">
    <citation type="submission" date="2023-05" db="EMBL/GenBank/DDBJ databases">
        <authorList>
            <consortium name="Lawrence Berkeley National Laboratory"/>
            <person name="Steindorff A."/>
            <person name="Hensen N."/>
            <person name="Bonometti L."/>
            <person name="Westerberg I."/>
            <person name="Brannstrom I.O."/>
            <person name="Guillou S."/>
            <person name="Cros-Aarteil S."/>
            <person name="Calhoun S."/>
            <person name="Haridas S."/>
            <person name="Kuo A."/>
            <person name="Mondo S."/>
            <person name="Pangilinan J."/>
            <person name="Riley R."/>
            <person name="Labutti K."/>
            <person name="Andreopoulos B."/>
            <person name="Lipzen A."/>
            <person name="Chen C."/>
            <person name="Yanf M."/>
            <person name="Daum C."/>
            <person name="Ng V."/>
            <person name="Clum A."/>
            <person name="Ohm R."/>
            <person name="Martin F."/>
            <person name="Silar P."/>
            <person name="Natvig D."/>
            <person name="Lalanne C."/>
            <person name="Gautier V."/>
            <person name="Ament-Velasquez S.L."/>
            <person name="Kruys A."/>
            <person name="Hutchinson M.I."/>
            <person name="Powell A.J."/>
            <person name="Barry K."/>
            <person name="Miller A.N."/>
            <person name="Grigoriev I.V."/>
            <person name="Debuchy R."/>
            <person name="Gladieux P."/>
            <person name="Thoren M.H."/>
            <person name="Johannesson H."/>
        </authorList>
    </citation>
    <scope>NUCLEOTIDE SEQUENCE</scope>
    <source>
        <strain evidence="5">PSN243</strain>
    </source>
</reference>
<name>A0AAV9GYI9_9PEZI</name>
<feature type="domain" description="NAD(P)-binding" evidence="4">
    <location>
        <begin position="12"/>
        <end position="102"/>
    </location>
</feature>
<dbReference type="Gene3D" id="3.40.50.720">
    <property type="entry name" value="NAD(P)-binding Rossmann-like Domain"/>
    <property type="match status" value="1"/>
</dbReference>
<keyword evidence="2" id="KW-0521">NADP</keyword>
<comment type="caution">
    <text evidence="5">The sequence shown here is derived from an EMBL/GenBank/DDBJ whole genome shotgun (WGS) entry which is preliminary data.</text>
</comment>
<accession>A0AAV9GYI9</accession>
<keyword evidence="3" id="KW-0560">Oxidoreductase</keyword>
<dbReference type="InterPro" id="IPR036291">
    <property type="entry name" value="NAD(P)-bd_dom_sf"/>
</dbReference>
<dbReference type="Pfam" id="PF13460">
    <property type="entry name" value="NAD_binding_10"/>
    <property type="match status" value="1"/>
</dbReference>
<dbReference type="PANTHER" id="PTHR47706">
    <property type="entry name" value="NMRA-LIKE FAMILY PROTEIN"/>
    <property type="match status" value="1"/>
</dbReference>
<dbReference type="GO" id="GO:0016491">
    <property type="term" value="F:oxidoreductase activity"/>
    <property type="evidence" value="ECO:0007669"/>
    <property type="project" value="UniProtKB-KW"/>
</dbReference>
<dbReference type="Proteomes" id="UP001321760">
    <property type="component" value="Unassembled WGS sequence"/>
</dbReference>
<evidence type="ECO:0000256" key="3">
    <source>
        <dbReference type="ARBA" id="ARBA00023002"/>
    </source>
</evidence>
<organism evidence="5 6">
    <name type="scientific">Podospora aff. communis PSN243</name>
    <dbReference type="NCBI Taxonomy" id="3040156"/>
    <lineage>
        <taxon>Eukaryota</taxon>
        <taxon>Fungi</taxon>
        <taxon>Dikarya</taxon>
        <taxon>Ascomycota</taxon>
        <taxon>Pezizomycotina</taxon>
        <taxon>Sordariomycetes</taxon>
        <taxon>Sordariomycetidae</taxon>
        <taxon>Sordariales</taxon>
        <taxon>Podosporaceae</taxon>
        <taxon>Podospora</taxon>
    </lineage>
</organism>